<name>A0AAV8ZH86_9CUCU</name>
<dbReference type="InterPro" id="IPR016130">
    <property type="entry name" value="Tyr_Pase_AS"/>
</dbReference>
<evidence type="ECO:0000313" key="4">
    <source>
        <dbReference type="EMBL" id="KAJ8963295.1"/>
    </source>
</evidence>
<dbReference type="InterPro" id="IPR029021">
    <property type="entry name" value="Prot-tyrosine_phosphatase-like"/>
</dbReference>
<feature type="domain" description="Tyrosine-protein phosphatase" evidence="2">
    <location>
        <begin position="19"/>
        <end position="165"/>
    </location>
</feature>
<dbReference type="SMART" id="SM00195">
    <property type="entry name" value="DSPc"/>
    <property type="match status" value="1"/>
</dbReference>
<dbReference type="InterPro" id="IPR050561">
    <property type="entry name" value="PTP"/>
</dbReference>
<dbReference type="FunFam" id="3.90.190.10:FF:000157">
    <property type="entry name" value="Protein-tyrosine phosphatase"/>
    <property type="match status" value="1"/>
</dbReference>
<dbReference type="PRINTS" id="PR00700">
    <property type="entry name" value="PRTYPHPHTASE"/>
</dbReference>
<reference evidence="4" key="1">
    <citation type="journal article" date="2023" name="Insect Mol. Biol.">
        <title>Genome sequencing provides insights into the evolution of gene families encoding plant cell wall-degrading enzymes in longhorned beetles.</title>
        <authorList>
            <person name="Shin N.R."/>
            <person name="Okamura Y."/>
            <person name="Kirsch R."/>
            <person name="Pauchet Y."/>
        </authorList>
    </citation>
    <scope>NUCLEOTIDE SEQUENCE</scope>
    <source>
        <strain evidence="4">AMC_N1</strain>
    </source>
</reference>
<keyword evidence="5" id="KW-1185">Reference proteome</keyword>
<dbReference type="InterPro" id="IPR020422">
    <property type="entry name" value="TYR_PHOSPHATASE_DUAL_dom"/>
</dbReference>
<dbReference type="PROSITE" id="PS50054">
    <property type="entry name" value="TYR_PHOSPHATASE_DUAL"/>
    <property type="match status" value="1"/>
</dbReference>
<accession>A0AAV8ZH86</accession>
<feature type="domain" description="Tyrosine specific protein phosphatases" evidence="3">
    <location>
        <begin position="83"/>
        <end position="151"/>
    </location>
</feature>
<dbReference type="SUPFAM" id="SSF52799">
    <property type="entry name" value="(Phosphotyrosine protein) phosphatases II"/>
    <property type="match status" value="1"/>
</dbReference>
<comment type="caution">
    <text evidence="4">The sequence shown here is derived from an EMBL/GenBank/DDBJ whole genome shotgun (WGS) entry which is preliminary data.</text>
</comment>
<dbReference type="GO" id="GO:0048666">
    <property type="term" value="P:neuron development"/>
    <property type="evidence" value="ECO:0007669"/>
    <property type="project" value="UniProtKB-ARBA"/>
</dbReference>
<dbReference type="GO" id="GO:0004725">
    <property type="term" value="F:protein tyrosine phosphatase activity"/>
    <property type="evidence" value="ECO:0007669"/>
    <property type="project" value="InterPro"/>
</dbReference>
<dbReference type="EMBL" id="JAPWTK010000001">
    <property type="protein sequence ID" value="KAJ8963295.1"/>
    <property type="molecule type" value="Genomic_DNA"/>
</dbReference>
<dbReference type="PROSITE" id="PS00383">
    <property type="entry name" value="TYR_PHOSPHATASE_1"/>
    <property type="match status" value="1"/>
</dbReference>
<dbReference type="SMART" id="SM00404">
    <property type="entry name" value="PTPc_motif"/>
    <property type="match status" value="1"/>
</dbReference>
<sequence length="207" mass="24016">MLLRLMLASDEETLYPPWFFTWVEDKKLAAFAWPQTKGNLEFLWEEGIRHIITLCPEKVPPLANSKFEWTFIPITECHAPTIEDIFKFIRVVQMCRKYNKPLGVHCRMGLGRTGVMVAVYLMYFHGMDSKQALSNLRYVRPGSVDSPAQEECILSYRPSAKIANDHRITKITTRGNHLLSILRNDKATTREGVWGLPRVWLMERSEC</sequence>
<evidence type="ECO:0008006" key="6">
    <source>
        <dbReference type="Google" id="ProtNLM"/>
    </source>
</evidence>
<dbReference type="InterPro" id="IPR003595">
    <property type="entry name" value="Tyr_Pase_cat"/>
</dbReference>
<dbReference type="PANTHER" id="PTHR23339">
    <property type="entry name" value="TYROSINE SPECIFIC PROTEIN PHOSPHATASE AND DUAL SPECIFICITY PROTEIN PHOSPHATASE"/>
    <property type="match status" value="1"/>
</dbReference>
<keyword evidence="1" id="KW-0378">Hydrolase</keyword>
<dbReference type="PROSITE" id="PS50056">
    <property type="entry name" value="TYR_PHOSPHATASE_2"/>
    <property type="match status" value="1"/>
</dbReference>
<evidence type="ECO:0000256" key="1">
    <source>
        <dbReference type="ARBA" id="ARBA00022801"/>
    </source>
</evidence>
<dbReference type="GO" id="GO:0009653">
    <property type="term" value="P:anatomical structure morphogenesis"/>
    <property type="evidence" value="ECO:0007669"/>
    <property type="project" value="UniProtKB-ARBA"/>
</dbReference>
<dbReference type="Gene3D" id="3.90.190.10">
    <property type="entry name" value="Protein tyrosine phosphatase superfamily"/>
    <property type="match status" value="1"/>
</dbReference>
<evidence type="ECO:0000259" key="3">
    <source>
        <dbReference type="PROSITE" id="PS50056"/>
    </source>
</evidence>
<evidence type="ECO:0000313" key="5">
    <source>
        <dbReference type="Proteomes" id="UP001162162"/>
    </source>
</evidence>
<dbReference type="Pfam" id="PF22784">
    <property type="entry name" value="PTP-SAK"/>
    <property type="match status" value="1"/>
</dbReference>
<dbReference type="Proteomes" id="UP001162162">
    <property type="component" value="Unassembled WGS sequence"/>
</dbReference>
<dbReference type="InterPro" id="IPR000242">
    <property type="entry name" value="PTP_cat"/>
</dbReference>
<organism evidence="4 5">
    <name type="scientific">Aromia moschata</name>
    <dbReference type="NCBI Taxonomy" id="1265417"/>
    <lineage>
        <taxon>Eukaryota</taxon>
        <taxon>Metazoa</taxon>
        <taxon>Ecdysozoa</taxon>
        <taxon>Arthropoda</taxon>
        <taxon>Hexapoda</taxon>
        <taxon>Insecta</taxon>
        <taxon>Pterygota</taxon>
        <taxon>Neoptera</taxon>
        <taxon>Endopterygota</taxon>
        <taxon>Coleoptera</taxon>
        <taxon>Polyphaga</taxon>
        <taxon>Cucujiformia</taxon>
        <taxon>Chrysomeloidea</taxon>
        <taxon>Cerambycidae</taxon>
        <taxon>Cerambycinae</taxon>
        <taxon>Callichromatini</taxon>
        <taxon>Aromia</taxon>
    </lineage>
</organism>
<gene>
    <name evidence="4" type="ORF">NQ318_018763</name>
</gene>
<dbReference type="InterPro" id="IPR057023">
    <property type="entry name" value="PTP-SAK"/>
</dbReference>
<dbReference type="InterPro" id="IPR000387">
    <property type="entry name" value="Tyr_Pase_dom"/>
</dbReference>
<proteinExistence type="predicted"/>
<evidence type="ECO:0000259" key="2">
    <source>
        <dbReference type="PROSITE" id="PS50054"/>
    </source>
</evidence>
<dbReference type="AlphaFoldDB" id="A0AAV8ZH86"/>
<protein>
    <recommendedName>
        <fullName evidence="6">Dual specificity protein phosphatase 23</fullName>
    </recommendedName>
</protein>